<keyword evidence="3" id="KW-0472">Membrane</keyword>
<sequence length="334" mass="34484">MRKYRALGLITLCLAVTLGAAACSAKSDEATSSAGAPAMGAPEAARDNKADAGAADMAGGGAAEKGNPAAPQEGSVTPPEAGETNRAIIYNGTITVEVADVAGTANRAVGLVTGAQGFVGADKRSLYSPTDASAVLVLRVPSAAFSTTMDALGKLGKELDRSSQTTDVTEAVVDLDSRIRSQQASVDRTRALMAKANTIGEIVSVESELTKRESELASLQARKRDLANKVSYSTITLMLQTAKKVEPQPEPEKEVTGFLGGLKAGWQAFVVAVQVVLTIIGALLPFLVAVAIPVSLIIWLRRRGRRPAPVQAAPSAVRPAQPVEQGGDLGGEGR</sequence>
<organism evidence="6 7">
    <name type="scientific">Luedemannella flava</name>
    <dbReference type="NCBI Taxonomy" id="349316"/>
    <lineage>
        <taxon>Bacteria</taxon>
        <taxon>Bacillati</taxon>
        <taxon>Actinomycetota</taxon>
        <taxon>Actinomycetes</taxon>
        <taxon>Micromonosporales</taxon>
        <taxon>Micromonosporaceae</taxon>
        <taxon>Luedemannella</taxon>
    </lineage>
</organism>
<keyword evidence="3" id="KW-1133">Transmembrane helix</keyword>
<name>A0ABN2LGB8_9ACTN</name>
<evidence type="ECO:0000313" key="6">
    <source>
        <dbReference type="EMBL" id="GAA1787159.1"/>
    </source>
</evidence>
<evidence type="ECO:0000256" key="2">
    <source>
        <dbReference type="SAM" id="MobiDB-lite"/>
    </source>
</evidence>
<proteinExistence type="predicted"/>
<accession>A0ABN2LGB8</accession>
<evidence type="ECO:0000256" key="3">
    <source>
        <dbReference type="SAM" id="Phobius"/>
    </source>
</evidence>
<feature type="signal peptide" evidence="4">
    <location>
        <begin position="1"/>
        <end position="21"/>
    </location>
</feature>
<dbReference type="InterPro" id="IPR025645">
    <property type="entry name" value="DUF4349"/>
</dbReference>
<evidence type="ECO:0000256" key="4">
    <source>
        <dbReference type="SAM" id="SignalP"/>
    </source>
</evidence>
<keyword evidence="1" id="KW-0175">Coiled coil</keyword>
<gene>
    <name evidence="6" type="ORF">GCM10009682_06490</name>
</gene>
<dbReference type="Proteomes" id="UP001500218">
    <property type="component" value="Unassembled WGS sequence"/>
</dbReference>
<dbReference type="PROSITE" id="PS51257">
    <property type="entry name" value="PROKAR_LIPOPROTEIN"/>
    <property type="match status" value="1"/>
</dbReference>
<feature type="chain" id="PRO_5045823281" evidence="4">
    <location>
        <begin position="22"/>
        <end position="334"/>
    </location>
</feature>
<feature type="coiled-coil region" evidence="1">
    <location>
        <begin position="202"/>
        <end position="229"/>
    </location>
</feature>
<feature type="compositionally biased region" description="Low complexity" evidence="2">
    <location>
        <begin position="31"/>
        <end position="43"/>
    </location>
</feature>
<keyword evidence="3" id="KW-0812">Transmembrane</keyword>
<protein>
    <submittedName>
        <fullName evidence="6">DUF4349 domain-containing protein</fullName>
    </submittedName>
</protein>
<dbReference type="Pfam" id="PF14257">
    <property type="entry name" value="DUF4349"/>
    <property type="match status" value="1"/>
</dbReference>
<comment type="caution">
    <text evidence="6">The sequence shown here is derived from an EMBL/GenBank/DDBJ whole genome shotgun (WGS) entry which is preliminary data.</text>
</comment>
<feature type="region of interest" description="Disordered" evidence="2">
    <location>
        <begin position="310"/>
        <end position="334"/>
    </location>
</feature>
<feature type="transmembrane region" description="Helical" evidence="3">
    <location>
        <begin position="275"/>
        <end position="300"/>
    </location>
</feature>
<feature type="region of interest" description="Disordered" evidence="2">
    <location>
        <begin position="31"/>
        <end position="82"/>
    </location>
</feature>
<dbReference type="EMBL" id="BAAALT010000013">
    <property type="protein sequence ID" value="GAA1787159.1"/>
    <property type="molecule type" value="Genomic_DNA"/>
</dbReference>
<reference evidence="6 7" key="1">
    <citation type="journal article" date="2019" name="Int. J. Syst. Evol. Microbiol.">
        <title>The Global Catalogue of Microorganisms (GCM) 10K type strain sequencing project: providing services to taxonomists for standard genome sequencing and annotation.</title>
        <authorList>
            <consortium name="The Broad Institute Genomics Platform"/>
            <consortium name="The Broad Institute Genome Sequencing Center for Infectious Disease"/>
            <person name="Wu L."/>
            <person name="Ma J."/>
        </authorList>
    </citation>
    <scope>NUCLEOTIDE SEQUENCE [LARGE SCALE GENOMIC DNA]</scope>
    <source>
        <strain evidence="6 7">JCM 13250</strain>
    </source>
</reference>
<keyword evidence="7" id="KW-1185">Reference proteome</keyword>
<evidence type="ECO:0000259" key="5">
    <source>
        <dbReference type="Pfam" id="PF14257"/>
    </source>
</evidence>
<evidence type="ECO:0000313" key="7">
    <source>
        <dbReference type="Proteomes" id="UP001500218"/>
    </source>
</evidence>
<feature type="domain" description="DUF4349" evidence="5">
    <location>
        <begin position="86"/>
        <end position="298"/>
    </location>
</feature>
<keyword evidence="4" id="KW-0732">Signal</keyword>
<evidence type="ECO:0000256" key="1">
    <source>
        <dbReference type="SAM" id="Coils"/>
    </source>
</evidence>
<dbReference type="RefSeq" id="WP_344126040.1">
    <property type="nucleotide sequence ID" value="NZ_BAAALT010000013.1"/>
</dbReference>